<proteinExistence type="predicted"/>
<dbReference type="OrthoDB" id="9767539at2"/>
<dbReference type="InterPro" id="IPR025388">
    <property type="entry name" value="Alginate_export_dom"/>
</dbReference>
<accession>A0A1G4RX62</accession>
<evidence type="ECO:0000259" key="1">
    <source>
        <dbReference type="Pfam" id="PF13372"/>
    </source>
</evidence>
<gene>
    <name evidence="2" type="ORF">SAMN02927928_2225</name>
</gene>
<organism evidence="2 3">
    <name type="scientific">Asticcacaulis taihuensis</name>
    <dbReference type="NCBI Taxonomy" id="260084"/>
    <lineage>
        <taxon>Bacteria</taxon>
        <taxon>Pseudomonadati</taxon>
        <taxon>Pseudomonadota</taxon>
        <taxon>Alphaproteobacteria</taxon>
        <taxon>Caulobacterales</taxon>
        <taxon>Caulobacteraceae</taxon>
        <taxon>Asticcacaulis</taxon>
    </lineage>
</organism>
<dbReference type="Pfam" id="PF13372">
    <property type="entry name" value="Alginate_exp"/>
    <property type="match status" value="1"/>
</dbReference>
<dbReference type="SUPFAM" id="SSF56935">
    <property type="entry name" value="Porins"/>
    <property type="match status" value="1"/>
</dbReference>
<name>A0A1G4RX62_9CAUL</name>
<dbReference type="STRING" id="260084.SAMN02927928_2225"/>
<reference evidence="3" key="1">
    <citation type="submission" date="2016-10" db="EMBL/GenBank/DDBJ databases">
        <authorList>
            <person name="Varghese N."/>
            <person name="Submissions S."/>
        </authorList>
    </citation>
    <scope>NUCLEOTIDE SEQUENCE [LARGE SCALE GENOMIC DNA]</scope>
    <source>
        <strain evidence="3">CGMCC 1.3431</strain>
    </source>
</reference>
<sequence length="427" mass="46468">MFTGNGGHGWDVFFAFNRGYGVKFSLYQTTALTVLTALTVAGTAQAEDSFSTALAASKPIVESNLRSEQVEQQGFTNKADALTWRNRIGVQTGEVHHLKLLVEFENVTALTSDYNSTTNGKTAYPVVSDPEVTELNRAQIVWTPTTTTTLTAGRQRIILDDGRFIGNVGWRQDEQTMDGIRLDSGFGKLKYSLAYLSKINRVLAESKDWDSDSWVLNASYAFSDRLKLTAFDYALDFDNAAVSSTNTWGLRAAGAARAGTLKLTYTGQYARQTDYGNNPANFDLQEYMVEAGATYGLATFKVNYESLGGNGTVGFITPLGTNHAFQGFSDAFSGTGGNKTTVNGIDDLSYSLSLALPAKLKPVLSLVYHDLTTARLDQKLGREWDAVATIALTPHLSALVKYADFDSAGGSAPASRRKTWIALQYKL</sequence>
<protein>
    <submittedName>
        <fullName evidence="2">Alginate export</fullName>
    </submittedName>
</protein>
<dbReference type="AlphaFoldDB" id="A0A1G4RX62"/>
<feature type="domain" description="Alginate export" evidence="1">
    <location>
        <begin position="97"/>
        <end position="273"/>
    </location>
</feature>
<dbReference type="Proteomes" id="UP000199150">
    <property type="component" value="Unassembled WGS sequence"/>
</dbReference>
<evidence type="ECO:0000313" key="3">
    <source>
        <dbReference type="Proteomes" id="UP000199150"/>
    </source>
</evidence>
<keyword evidence="3" id="KW-1185">Reference proteome</keyword>
<dbReference type="EMBL" id="FMTS01000003">
    <property type="protein sequence ID" value="SCW61454.1"/>
    <property type="molecule type" value="Genomic_DNA"/>
</dbReference>
<evidence type="ECO:0000313" key="2">
    <source>
        <dbReference type="EMBL" id="SCW61454.1"/>
    </source>
</evidence>